<dbReference type="Proteomes" id="UP001321804">
    <property type="component" value="Chromosome"/>
</dbReference>
<evidence type="ECO:0000256" key="6">
    <source>
        <dbReference type="ARBA" id="ARBA00022989"/>
    </source>
</evidence>
<keyword evidence="6" id="KW-1133">Transmembrane helix</keyword>
<dbReference type="EMBL" id="AP026801">
    <property type="protein sequence ID" value="BDR56488.1"/>
    <property type="molecule type" value="Genomic_DNA"/>
</dbReference>
<organism evidence="9 10">
    <name type="scientific">Xylocopilactobacillus apis</name>
    <dbReference type="NCBI Taxonomy" id="2932183"/>
    <lineage>
        <taxon>Bacteria</taxon>
        <taxon>Bacillati</taxon>
        <taxon>Bacillota</taxon>
        <taxon>Bacilli</taxon>
        <taxon>Lactobacillales</taxon>
        <taxon>Lactobacillaceae</taxon>
        <taxon>Xylocopilactobacillus</taxon>
    </lineage>
</organism>
<keyword evidence="7" id="KW-0472">Membrane</keyword>
<evidence type="ECO:0000256" key="4">
    <source>
        <dbReference type="ARBA" id="ARBA00022692"/>
    </source>
</evidence>
<dbReference type="RefSeq" id="WP_317698438.1">
    <property type="nucleotide sequence ID" value="NZ_AP026801.1"/>
</dbReference>
<dbReference type="InterPro" id="IPR001173">
    <property type="entry name" value="Glyco_trans_2-like"/>
</dbReference>
<keyword evidence="1" id="KW-1003">Cell membrane</keyword>
<keyword evidence="5" id="KW-0448">Lipopolysaccharide biosynthesis</keyword>
<gene>
    <name evidence="9" type="ORF">KIMC2_10500</name>
</gene>
<evidence type="ECO:0000256" key="7">
    <source>
        <dbReference type="ARBA" id="ARBA00023136"/>
    </source>
</evidence>
<evidence type="ECO:0000313" key="9">
    <source>
        <dbReference type="EMBL" id="BDR56488.1"/>
    </source>
</evidence>
<evidence type="ECO:0000259" key="8">
    <source>
        <dbReference type="Pfam" id="PF00535"/>
    </source>
</evidence>
<dbReference type="Pfam" id="PF00535">
    <property type="entry name" value="Glycos_transf_2"/>
    <property type="match status" value="1"/>
</dbReference>
<evidence type="ECO:0000256" key="2">
    <source>
        <dbReference type="ARBA" id="ARBA00022676"/>
    </source>
</evidence>
<feature type="domain" description="Glycosyltransferase 2-like" evidence="8">
    <location>
        <begin position="30"/>
        <end position="193"/>
    </location>
</feature>
<evidence type="ECO:0000256" key="3">
    <source>
        <dbReference type="ARBA" id="ARBA00022679"/>
    </source>
</evidence>
<dbReference type="KEGG" id="xak:KIMC2_10500"/>
<keyword evidence="3" id="KW-0808">Transferase</keyword>
<protein>
    <recommendedName>
        <fullName evidence="8">Glycosyltransferase 2-like domain-containing protein</fullName>
    </recommendedName>
</protein>
<sequence>MLSINYEKIAGVPDFDSLELNSKSNKYVLLIPVINEGDRIINELRRAQKAKVGTIIDIVICDGGSDDGSLDDLSLLQSLNVNTILTKKGPGRQGAQLRMGIYWALNRNYQGIVTIDGNDKDSIEDVPEFIQKLDQGYDLVQGSRFIEGGEGINTPLVRDLSVRLIHAPVISLTAGQRYTDTTNAYRAYSRKYLSDPRVMPLRDIFQTYELLAYLSVRANQIGLKSTEVPVKRKYPAKGKTPTKISPLKGNLELLKILWHNYNGVYKPQI</sequence>
<dbReference type="AlphaFoldDB" id="A0AAU9CZ23"/>
<evidence type="ECO:0000256" key="5">
    <source>
        <dbReference type="ARBA" id="ARBA00022985"/>
    </source>
</evidence>
<dbReference type="SUPFAM" id="SSF53448">
    <property type="entry name" value="Nucleotide-diphospho-sugar transferases"/>
    <property type="match status" value="1"/>
</dbReference>
<evidence type="ECO:0000313" key="10">
    <source>
        <dbReference type="Proteomes" id="UP001321804"/>
    </source>
</evidence>
<dbReference type="PANTHER" id="PTHR48090">
    <property type="entry name" value="UNDECAPRENYL-PHOSPHATE 4-DEOXY-4-FORMAMIDO-L-ARABINOSE TRANSFERASE-RELATED"/>
    <property type="match status" value="1"/>
</dbReference>
<proteinExistence type="predicted"/>
<reference evidence="9 10" key="1">
    <citation type="journal article" date="2023" name="Microbiol. Spectr.">
        <title>Symbiosis of Carpenter Bees with Uncharacterized Lactic Acid Bacteria Showing NAD Auxotrophy.</title>
        <authorList>
            <person name="Kawasaki S."/>
            <person name="Ozawa K."/>
            <person name="Mori T."/>
            <person name="Yamamoto A."/>
            <person name="Ito M."/>
            <person name="Ohkuma M."/>
            <person name="Sakamoto M."/>
            <person name="Matsutani M."/>
        </authorList>
    </citation>
    <scope>NUCLEOTIDE SEQUENCE [LARGE SCALE GENOMIC DNA]</scope>
    <source>
        <strain evidence="9 10">KimC2</strain>
    </source>
</reference>
<dbReference type="GO" id="GO:0005886">
    <property type="term" value="C:plasma membrane"/>
    <property type="evidence" value="ECO:0007669"/>
    <property type="project" value="TreeGrafter"/>
</dbReference>
<dbReference type="Gene3D" id="3.90.550.10">
    <property type="entry name" value="Spore Coat Polysaccharide Biosynthesis Protein SpsA, Chain A"/>
    <property type="match status" value="1"/>
</dbReference>
<keyword evidence="2" id="KW-0328">Glycosyltransferase</keyword>
<dbReference type="GO" id="GO:0009103">
    <property type="term" value="P:lipopolysaccharide biosynthetic process"/>
    <property type="evidence" value="ECO:0007669"/>
    <property type="project" value="UniProtKB-KW"/>
</dbReference>
<evidence type="ECO:0000256" key="1">
    <source>
        <dbReference type="ARBA" id="ARBA00022475"/>
    </source>
</evidence>
<dbReference type="InterPro" id="IPR029044">
    <property type="entry name" value="Nucleotide-diphossugar_trans"/>
</dbReference>
<keyword evidence="10" id="KW-1185">Reference proteome</keyword>
<dbReference type="CDD" id="cd04179">
    <property type="entry name" value="DPM_DPG-synthase_like"/>
    <property type="match status" value="1"/>
</dbReference>
<dbReference type="InterPro" id="IPR050256">
    <property type="entry name" value="Glycosyltransferase_2"/>
</dbReference>
<dbReference type="PANTHER" id="PTHR48090:SF3">
    <property type="entry name" value="UNDECAPRENYL-PHOSPHATE 4-DEOXY-4-FORMAMIDO-L-ARABINOSE TRANSFERASE"/>
    <property type="match status" value="1"/>
</dbReference>
<name>A0AAU9CZ23_9LACO</name>
<dbReference type="GO" id="GO:0016757">
    <property type="term" value="F:glycosyltransferase activity"/>
    <property type="evidence" value="ECO:0007669"/>
    <property type="project" value="UniProtKB-KW"/>
</dbReference>
<keyword evidence="4" id="KW-0812">Transmembrane</keyword>
<accession>A0AAU9CZ23</accession>